<proteinExistence type="predicted"/>
<comment type="caution">
    <text evidence="1">The sequence shown here is derived from an EMBL/GenBank/DDBJ whole genome shotgun (WGS) entry which is preliminary data.</text>
</comment>
<gene>
    <name evidence="1" type="ORF">GCM10010844_07620</name>
</gene>
<dbReference type="EMBL" id="BMPE01000001">
    <property type="protein sequence ID" value="GGK91584.1"/>
    <property type="molecule type" value="Genomic_DNA"/>
</dbReference>
<sequence>MTPKKPVITTRHDPAAAQRVLVILHRAAELGRQKREAATNTKPA</sequence>
<protein>
    <recommendedName>
        <fullName evidence="3">Transposase</fullName>
    </recommendedName>
</protein>
<reference evidence="2" key="1">
    <citation type="journal article" date="2019" name="Int. J. Syst. Evol. Microbiol.">
        <title>The Global Catalogue of Microorganisms (GCM) 10K type strain sequencing project: providing services to taxonomists for standard genome sequencing and annotation.</title>
        <authorList>
            <consortium name="The Broad Institute Genomics Platform"/>
            <consortium name="The Broad Institute Genome Sequencing Center for Infectious Disease"/>
            <person name="Wu L."/>
            <person name="Ma J."/>
        </authorList>
    </citation>
    <scope>NUCLEOTIDE SEQUENCE [LARGE SCALE GENOMIC DNA]</scope>
    <source>
        <strain evidence="2">JCM 19173</strain>
    </source>
</reference>
<evidence type="ECO:0000313" key="2">
    <source>
        <dbReference type="Proteomes" id="UP000604341"/>
    </source>
</evidence>
<name>A0ABQ2FI35_9DEIO</name>
<evidence type="ECO:0000313" key="1">
    <source>
        <dbReference type="EMBL" id="GGK91584.1"/>
    </source>
</evidence>
<dbReference type="RefSeq" id="WP_268239638.1">
    <property type="nucleotide sequence ID" value="NZ_BMPE01000001.1"/>
</dbReference>
<accession>A0ABQ2FI35</accession>
<organism evidence="1 2">
    <name type="scientific">Deinococcus radiotolerans</name>
    <dbReference type="NCBI Taxonomy" id="1309407"/>
    <lineage>
        <taxon>Bacteria</taxon>
        <taxon>Thermotogati</taxon>
        <taxon>Deinococcota</taxon>
        <taxon>Deinococci</taxon>
        <taxon>Deinococcales</taxon>
        <taxon>Deinococcaceae</taxon>
        <taxon>Deinococcus</taxon>
    </lineage>
</organism>
<keyword evidence="2" id="KW-1185">Reference proteome</keyword>
<evidence type="ECO:0008006" key="3">
    <source>
        <dbReference type="Google" id="ProtNLM"/>
    </source>
</evidence>
<dbReference type="Proteomes" id="UP000604341">
    <property type="component" value="Unassembled WGS sequence"/>
</dbReference>